<keyword evidence="2" id="KW-1185">Reference proteome</keyword>
<comment type="caution">
    <text evidence="1">The sequence shown here is derived from an EMBL/GenBank/DDBJ whole genome shotgun (WGS) entry which is preliminary data.</text>
</comment>
<dbReference type="EMBL" id="JAFEKC020000002">
    <property type="protein sequence ID" value="KAK0516529.1"/>
    <property type="molecule type" value="Genomic_DNA"/>
</dbReference>
<dbReference type="AlphaFoldDB" id="A0AA39RA29"/>
<evidence type="ECO:0000313" key="2">
    <source>
        <dbReference type="Proteomes" id="UP001166286"/>
    </source>
</evidence>
<organism evidence="1 2">
    <name type="scientific">Cladonia borealis</name>
    <dbReference type="NCBI Taxonomy" id="184061"/>
    <lineage>
        <taxon>Eukaryota</taxon>
        <taxon>Fungi</taxon>
        <taxon>Dikarya</taxon>
        <taxon>Ascomycota</taxon>
        <taxon>Pezizomycotina</taxon>
        <taxon>Lecanoromycetes</taxon>
        <taxon>OSLEUM clade</taxon>
        <taxon>Lecanoromycetidae</taxon>
        <taxon>Lecanorales</taxon>
        <taxon>Lecanorineae</taxon>
        <taxon>Cladoniaceae</taxon>
        <taxon>Cladonia</taxon>
    </lineage>
</organism>
<proteinExistence type="predicted"/>
<accession>A0AA39RA29</accession>
<evidence type="ECO:0000313" key="1">
    <source>
        <dbReference type="EMBL" id="KAK0516529.1"/>
    </source>
</evidence>
<protein>
    <submittedName>
        <fullName evidence="1">Uncharacterized protein</fullName>
    </submittedName>
</protein>
<name>A0AA39RA29_9LECA</name>
<gene>
    <name evidence="1" type="ORF">JMJ35_001132</name>
</gene>
<reference evidence="1" key="1">
    <citation type="submission" date="2023-03" db="EMBL/GenBank/DDBJ databases">
        <title>Complete genome of Cladonia borealis.</title>
        <authorList>
            <person name="Park H."/>
        </authorList>
    </citation>
    <scope>NUCLEOTIDE SEQUENCE</scope>
    <source>
        <strain evidence="1">ANT050790</strain>
    </source>
</reference>
<dbReference type="Proteomes" id="UP001166286">
    <property type="component" value="Unassembled WGS sequence"/>
</dbReference>
<sequence>MGEDKHQDAFDGDVKRLLRIFPKRGSLVTMDHLWKEGDKYLQQIASLARTWNDLQEKPESLKSSVGFCNLMADASWFVQDNDTVGVMSLVTHTSENAYHKLPQSQKDPLLLSDIMVLLCIRYLQDGDFTTAEEKGSNGWLKRRGLQMPKDLAMSNCYNYLGIACDSELQYSTMMKTFTYEESKKLLDISMSQATKFGSCVHETYASLFIRTGELDLAHTHVVQADEILAREGNFAKRSWISGLCSYRAACVAIAQGRISDAINEAQEAVAIGSLVKTSIGVLARYLHVLSKALLRDPEFLEEGEVFRKDAQDLRDLLPEGRTDLSDESDAAFEKLVNMIQR</sequence>